<dbReference type="SUPFAM" id="SSF53850">
    <property type="entry name" value="Periplasmic binding protein-like II"/>
    <property type="match status" value="1"/>
</dbReference>
<reference evidence="3" key="1">
    <citation type="journal article" date="2022" name="Int. J. Syst. Evol. Microbiol.">
        <title>Anaeromyxobacter oryzae sp. nov., Anaeromyxobacter diazotrophicus sp. nov. and Anaeromyxobacter paludicola sp. nov., isolated from paddy soils.</title>
        <authorList>
            <person name="Itoh H."/>
            <person name="Xu Z."/>
            <person name="Mise K."/>
            <person name="Masuda Y."/>
            <person name="Ushijima N."/>
            <person name="Hayakawa C."/>
            <person name="Shiratori Y."/>
            <person name="Senoo K."/>
        </authorList>
    </citation>
    <scope>NUCLEOTIDE SEQUENCE [LARGE SCALE GENOMIC DNA]</scope>
    <source>
        <strain evidence="3">Red630</strain>
    </source>
</reference>
<keyword evidence="1" id="KW-0732">Signal</keyword>
<evidence type="ECO:0000313" key="3">
    <source>
        <dbReference type="Proteomes" id="UP001162734"/>
    </source>
</evidence>
<feature type="chain" id="PRO_5045862105" evidence="1">
    <location>
        <begin position="19"/>
        <end position="404"/>
    </location>
</feature>
<feature type="signal peptide" evidence="1">
    <location>
        <begin position="1"/>
        <end position="18"/>
    </location>
</feature>
<gene>
    <name evidence="2" type="ORF">AMPC_09040</name>
</gene>
<dbReference type="EMBL" id="AP025592">
    <property type="protein sequence ID" value="BDG07791.1"/>
    <property type="molecule type" value="Genomic_DNA"/>
</dbReference>
<evidence type="ECO:0000313" key="2">
    <source>
        <dbReference type="EMBL" id="BDG07791.1"/>
    </source>
</evidence>
<dbReference type="RefSeq" id="WP_248344722.1">
    <property type="nucleotide sequence ID" value="NZ_AP025592.1"/>
</dbReference>
<dbReference type="Proteomes" id="UP001162734">
    <property type="component" value="Chromosome"/>
</dbReference>
<keyword evidence="3" id="KW-1185">Reference proteome</keyword>
<sequence length="404" mass="42602">MRLLPVLLLLAGCRAAPAAPPFTLRFAVPGVVGTFGPASAEGVAALARDLAFEPLLRPDPSGHASEVLASWARAGDGLRVVLLPGVRLADGAHATRDDLAESLRAAGFQVRIDGDEVFLSSRRGAVAPGDLYHVGLGRRTADGWIGSRPFRLAAAGPGELLLERVRPAQGRVERVRLLAFPDARTAFVQLLRGEADAMIGLDDRMAQLVEGVGRLQLVRGESPLGLAVVFGPRLGAAERRALAAWLPRGELAAAAHEGCAPLASGGGALPPGRRLDVVSATLDPSGTLAGLALRRALGSRGGAYRRAEGGERVEAEGGFDLLVASVLVWPEEAALRQWRARPSARVTPGTGGDADEVARAIAEDPPLVPLCRRRRLAAVDSRVRNPRLGDWDVLGRLPEWEVTR</sequence>
<name>A0ABM7X7K1_9BACT</name>
<protein>
    <submittedName>
        <fullName evidence="2">Uncharacterized protein</fullName>
    </submittedName>
</protein>
<evidence type="ECO:0000256" key="1">
    <source>
        <dbReference type="SAM" id="SignalP"/>
    </source>
</evidence>
<accession>A0ABM7X7K1</accession>
<proteinExistence type="predicted"/>
<organism evidence="2 3">
    <name type="scientific">Anaeromyxobacter paludicola</name>
    <dbReference type="NCBI Taxonomy" id="2918171"/>
    <lineage>
        <taxon>Bacteria</taxon>
        <taxon>Pseudomonadati</taxon>
        <taxon>Myxococcota</taxon>
        <taxon>Myxococcia</taxon>
        <taxon>Myxococcales</taxon>
        <taxon>Cystobacterineae</taxon>
        <taxon>Anaeromyxobacteraceae</taxon>
        <taxon>Anaeromyxobacter</taxon>
    </lineage>
</organism>